<dbReference type="PANTHER" id="PTHR30433:SF3">
    <property type="entry name" value="MOTILITY PROTEIN A"/>
    <property type="match status" value="1"/>
</dbReference>
<dbReference type="HOGENOM" id="CLU_079895_0_0_7"/>
<accession>Q2IQS4</accession>
<comment type="similarity">
    <text evidence="7">Belongs to the exbB/tolQ family.</text>
</comment>
<keyword evidence="4" id="KW-0283">Flagellar rotation</keyword>
<protein>
    <submittedName>
        <fullName evidence="11">MotA/TolQ/ExbB proton channel</fullName>
    </submittedName>
</protein>
<dbReference type="GO" id="GO:0006935">
    <property type="term" value="P:chemotaxis"/>
    <property type="evidence" value="ECO:0007669"/>
    <property type="project" value="InterPro"/>
</dbReference>
<feature type="transmembrane region" description="Helical" evidence="8">
    <location>
        <begin position="148"/>
        <end position="169"/>
    </location>
</feature>
<gene>
    <name evidence="11" type="ordered locus">Adeh_1385</name>
</gene>
<organism evidence="11 12">
    <name type="scientific">Anaeromyxobacter dehalogenans (strain 2CP-C)</name>
    <dbReference type="NCBI Taxonomy" id="290397"/>
    <lineage>
        <taxon>Bacteria</taxon>
        <taxon>Pseudomonadati</taxon>
        <taxon>Myxococcota</taxon>
        <taxon>Myxococcia</taxon>
        <taxon>Myxococcales</taxon>
        <taxon>Cystobacterineae</taxon>
        <taxon>Anaeromyxobacteraceae</taxon>
        <taxon>Anaeromyxobacter</taxon>
    </lineage>
</organism>
<keyword evidence="6 8" id="KW-0472">Membrane</keyword>
<dbReference type="Proteomes" id="UP000001935">
    <property type="component" value="Chromosome"/>
</dbReference>
<feature type="transmembrane region" description="Helical" evidence="8">
    <location>
        <begin position="181"/>
        <end position="201"/>
    </location>
</feature>
<dbReference type="InterPro" id="IPR046786">
    <property type="entry name" value="MotA_N"/>
</dbReference>
<dbReference type="Pfam" id="PF01618">
    <property type="entry name" value="MotA_ExbB"/>
    <property type="match status" value="1"/>
</dbReference>
<dbReference type="EMBL" id="CP000251">
    <property type="protein sequence ID" value="ABC81159.1"/>
    <property type="molecule type" value="Genomic_DNA"/>
</dbReference>
<evidence type="ECO:0000313" key="11">
    <source>
        <dbReference type="EMBL" id="ABC81159.1"/>
    </source>
</evidence>
<evidence type="ECO:0000259" key="10">
    <source>
        <dbReference type="Pfam" id="PF20560"/>
    </source>
</evidence>
<dbReference type="Pfam" id="PF20560">
    <property type="entry name" value="MotA_N"/>
    <property type="match status" value="1"/>
</dbReference>
<evidence type="ECO:0000259" key="9">
    <source>
        <dbReference type="Pfam" id="PF01618"/>
    </source>
</evidence>
<evidence type="ECO:0000313" key="12">
    <source>
        <dbReference type="Proteomes" id="UP000001935"/>
    </source>
</evidence>
<dbReference type="GO" id="GO:0071978">
    <property type="term" value="P:bacterial-type flagellum-dependent swarming motility"/>
    <property type="evidence" value="ECO:0007669"/>
    <property type="project" value="InterPro"/>
</dbReference>
<evidence type="ECO:0000256" key="7">
    <source>
        <dbReference type="RuleBase" id="RU004057"/>
    </source>
</evidence>
<comment type="subcellular location">
    <subcellularLocation>
        <location evidence="1">Cell membrane</location>
        <topology evidence="1">Multi-pass membrane protein</topology>
    </subcellularLocation>
    <subcellularLocation>
        <location evidence="7">Membrane</location>
        <topology evidence="7">Multi-pass membrane protein</topology>
    </subcellularLocation>
</comment>
<dbReference type="AlphaFoldDB" id="Q2IQS4"/>
<evidence type="ECO:0000256" key="6">
    <source>
        <dbReference type="ARBA" id="ARBA00023136"/>
    </source>
</evidence>
<dbReference type="GO" id="GO:0015031">
    <property type="term" value="P:protein transport"/>
    <property type="evidence" value="ECO:0007669"/>
    <property type="project" value="UniProtKB-KW"/>
</dbReference>
<dbReference type="eggNOG" id="COG1291">
    <property type="taxonomic scope" value="Bacteria"/>
</dbReference>
<keyword evidence="3 8" id="KW-0812">Transmembrane</keyword>
<reference evidence="11" key="1">
    <citation type="submission" date="2006-01" db="EMBL/GenBank/DDBJ databases">
        <title>Complete sequence of Anaeromyxobacter dehalogenans 2CP-C.</title>
        <authorList>
            <consortium name="US DOE Joint Genome Institute"/>
            <person name="Copeland A."/>
            <person name="Lucas S."/>
            <person name="Lapidus A."/>
            <person name="Barry K."/>
            <person name="Detter J.C."/>
            <person name="Glavina T."/>
            <person name="Hammon N."/>
            <person name="Israni S."/>
            <person name="Pitluck S."/>
            <person name="Brettin T."/>
            <person name="Bruce D."/>
            <person name="Han C."/>
            <person name="Tapia R."/>
            <person name="Gilna P."/>
            <person name="Kiss H."/>
            <person name="Schmutz J."/>
            <person name="Larimer F."/>
            <person name="Land M."/>
            <person name="Kyrpides N."/>
            <person name="Anderson I."/>
            <person name="Sanford R.A."/>
            <person name="Ritalahti K.M."/>
            <person name="Thomas H.S."/>
            <person name="Kirby J.R."/>
            <person name="Zhulin I.B."/>
            <person name="Loeffler F.E."/>
            <person name="Richardson P."/>
        </authorList>
    </citation>
    <scope>NUCLEOTIDE SEQUENCE</scope>
    <source>
        <strain evidence="11">2CP-C</strain>
    </source>
</reference>
<dbReference type="InterPro" id="IPR047055">
    <property type="entry name" value="MotA-like"/>
</dbReference>
<evidence type="ECO:0000256" key="3">
    <source>
        <dbReference type="ARBA" id="ARBA00022692"/>
    </source>
</evidence>
<keyword evidence="5 8" id="KW-1133">Transmembrane helix</keyword>
<sequence>MDVTTIAGIAAAVGLILLGQALEGGHVGSLLQATAALIVFGGTFGAVLVAFPRRDVGKALSQLKLVFTERKVDLGALSRELVDYAGVARRDGVLALEARLPGIPDPFLRRALQLVVDGVDASVTRSTLEAAVDADFEERVVGAKVWEAAGGFAPTVGILGAVLGLIHVMENLSDPSKLGGGIAVAFVATVYGVGSANVLFLPFANKMKRKLGAERDRKTLVTEGVLAIQEGINPRVLEEKLRAYSGEPPAEREAEPRRKAA</sequence>
<evidence type="ECO:0000256" key="2">
    <source>
        <dbReference type="ARBA" id="ARBA00022475"/>
    </source>
</evidence>
<dbReference type="RefSeq" id="WP_011420442.1">
    <property type="nucleotide sequence ID" value="NC_007760.1"/>
</dbReference>
<dbReference type="STRING" id="290397.Adeh_1385"/>
<dbReference type="InterPro" id="IPR002898">
    <property type="entry name" value="MotA_ExbB_proton_chnl"/>
</dbReference>
<feature type="domain" description="MotA/TolQ/ExbB proton channel" evidence="9">
    <location>
        <begin position="103"/>
        <end position="215"/>
    </location>
</feature>
<keyword evidence="2" id="KW-1003">Cell membrane</keyword>
<feature type="domain" description="Motility protein A N-terminal" evidence="10">
    <location>
        <begin position="6"/>
        <end position="72"/>
    </location>
</feature>
<evidence type="ECO:0000256" key="4">
    <source>
        <dbReference type="ARBA" id="ARBA00022779"/>
    </source>
</evidence>
<feature type="transmembrane region" description="Helical" evidence="8">
    <location>
        <begin position="31"/>
        <end position="51"/>
    </location>
</feature>
<dbReference type="PANTHER" id="PTHR30433">
    <property type="entry name" value="CHEMOTAXIS PROTEIN MOTA"/>
    <property type="match status" value="1"/>
</dbReference>
<evidence type="ECO:0000256" key="5">
    <source>
        <dbReference type="ARBA" id="ARBA00022989"/>
    </source>
</evidence>
<dbReference type="OrthoDB" id="9806929at2"/>
<evidence type="ECO:0000256" key="1">
    <source>
        <dbReference type="ARBA" id="ARBA00004651"/>
    </source>
</evidence>
<evidence type="ECO:0000256" key="8">
    <source>
        <dbReference type="SAM" id="Phobius"/>
    </source>
</evidence>
<proteinExistence type="inferred from homology"/>
<keyword evidence="7" id="KW-0813">Transport</keyword>
<keyword evidence="7" id="KW-0653">Protein transport</keyword>
<name>Q2IQS4_ANADE</name>
<dbReference type="GO" id="GO:0005886">
    <property type="term" value="C:plasma membrane"/>
    <property type="evidence" value="ECO:0007669"/>
    <property type="project" value="UniProtKB-SubCell"/>
</dbReference>
<dbReference type="KEGG" id="ade:Adeh_1385"/>
<dbReference type="NCBIfam" id="NF006583">
    <property type="entry name" value="PRK09109.1"/>
    <property type="match status" value="1"/>
</dbReference>